<proteinExistence type="predicted"/>
<sequence length="172" mass="18417">MLISEFRPTSIDVTHRPSKIISGGQTGADIGGLVGAKRVGIATGGYAPRGFKTEVGPQPETLKEFGLVELPSPNYKHRTKQNVFSSDATLIVAIDPTSHGTQRTIQYCKELNKPYLLIDPASDCHELIRVFLDNHSPRVLNIAGNRESKSKGIAAKTAALIQAVLGGANEQG</sequence>
<organism evidence="1 2">
    <name type="scientific">Candidatus Thiodiazotropha taylori</name>
    <dbReference type="NCBI Taxonomy" id="2792791"/>
    <lineage>
        <taxon>Bacteria</taxon>
        <taxon>Pseudomonadati</taxon>
        <taxon>Pseudomonadota</taxon>
        <taxon>Gammaproteobacteria</taxon>
        <taxon>Chromatiales</taxon>
        <taxon>Sedimenticolaceae</taxon>
        <taxon>Candidatus Thiodiazotropha</taxon>
    </lineage>
</organism>
<dbReference type="Proteomes" id="UP000886667">
    <property type="component" value="Unassembled WGS sequence"/>
</dbReference>
<dbReference type="InterPro" id="IPR024755">
    <property type="entry name" value="cpYpsA"/>
</dbReference>
<evidence type="ECO:0000313" key="1">
    <source>
        <dbReference type="EMBL" id="MCG7949171.1"/>
    </source>
</evidence>
<dbReference type="AlphaFoldDB" id="A0A9E4T707"/>
<reference evidence="1" key="1">
    <citation type="journal article" date="2021" name="Proc. Natl. Acad. Sci. U.S.A.">
        <title>Global biogeography of chemosynthetic symbionts reveals both localized and globally distributed symbiont groups. .</title>
        <authorList>
            <person name="Osvatic J.T."/>
            <person name="Wilkins L.G.E."/>
            <person name="Leibrecht L."/>
            <person name="Leray M."/>
            <person name="Zauner S."/>
            <person name="Polzin J."/>
            <person name="Camacho Y."/>
            <person name="Gros O."/>
            <person name="van Gils J.A."/>
            <person name="Eisen J.A."/>
            <person name="Petersen J.M."/>
            <person name="Yuen B."/>
        </authorList>
    </citation>
    <scope>NUCLEOTIDE SEQUENCE</scope>
    <source>
        <strain evidence="1">MAGclacostrist064TRANS</strain>
    </source>
</reference>
<comment type="caution">
    <text evidence="1">The sequence shown here is derived from an EMBL/GenBank/DDBJ whole genome shotgun (WGS) entry which is preliminary data.</text>
</comment>
<evidence type="ECO:0000313" key="2">
    <source>
        <dbReference type="Proteomes" id="UP000886667"/>
    </source>
</evidence>
<dbReference type="Pfam" id="PF12694">
    <property type="entry name" value="cpYpsA"/>
    <property type="match status" value="1"/>
</dbReference>
<gene>
    <name evidence="1" type="ORF">JAZ07_22770</name>
</gene>
<protein>
    <submittedName>
        <fullName evidence="1">Molybdenum carrier protein</fullName>
    </submittedName>
</protein>
<dbReference type="EMBL" id="JAEPCM010000858">
    <property type="protein sequence ID" value="MCG7949171.1"/>
    <property type="molecule type" value="Genomic_DNA"/>
</dbReference>
<name>A0A9E4T707_9GAMM</name>
<dbReference type="Gene3D" id="3.40.50.450">
    <property type="match status" value="1"/>
</dbReference>
<accession>A0A9E4T707</accession>